<dbReference type="Gene3D" id="1.20.1250.20">
    <property type="entry name" value="MFS general substrate transporter like domains"/>
    <property type="match status" value="1"/>
</dbReference>
<feature type="transmembrane region" description="Helical" evidence="6">
    <location>
        <begin position="385"/>
        <end position="410"/>
    </location>
</feature>
<dbReference type="PANTHER" id="PTHR23501">
    <property type="entry name" value="MAJOR FACILITATOR SUPERFAMILY"/>
    <property type="match status" value="1"/>
</dbReference>
<dbReference type="EMBL" id="ML978124">
    <property type="protein sequence ID" value="KAF2100380.1"/>
    <property type="molecule type" value="Genomic_DNA"/>
</dbReference>
<evidence type="ECO:0000256" key="2">
    <source>
        <dbReference type="ARBA" id="ARBA00022448"/>
    </source>
</evidence>
<comment type="caution">
    <text evidence="8">The sequence shown here is derived from an EMBL/GenBank/DDBJ whole genome shotgun (WGS) entry which is preliminary data.</text>
</comment>
<feature type="transmembrane region" description="Helical" evidence="6">
    <location>
        <begin position="98"/>
        <end position="116"/>
    </location>
</feature>
<dbReference type="PROSITE" id="PS50850">
    <property type="entry name" value="MFS"/>
    <property type="match status" value="1"/>
</dbReference>
<dbReference type="GO" id="GO:0022857">
    <property type="term" value="F:transmembrane transporter activity"/>
    <property type="evidence" value="ECO:0007669"/>
    <property type="project" value="InterPro"/>
</dbReference>
<keyword evidence="3 6" id="KW-0812">Transmembrane</keyword>
<keyword evidence="5 6" id="KW-0472">Membrane</keyword>
<dbReference type="InterPro" id="IPR036259">
    <property type="entry name" value="MFS_trans_sf"/>
</dbReference>
<feature type="transmembrane region" description="Helical" evidence="6">
    <location>
        <begin position="352"/>
        <end position="373"/>
    </location>
</feature>
<keyword evidence="4 6" id="KW-1133">Transmembrane helix</keyword>
<comment type="subcellular location">
    <subcellularLocation>
        <location evidence="1">Membrane</location>
        <topology evidence="1">Multi-pass membrane protein</topology>
    </subcellularLocation>
</comment>
<feature type="transmembrane region" description="Helical" evidence="6">
    <location>
        <begin position="479"/>
        <end position="498"/>
    </location>
</feature>
<dbReference type="InterPro" id="IPR020846">
    <property type="entry name" value="MFS_dom"/>
</dbReference>
<dbReference type="SUPFAM" id="SSF103473">
    <property type="entry name" value="MFS general substrate transporter"/>
    <property type="match status" value="1"/>
</dbReference>
<sequence>MSANEKEAHPVETHEHQMDHEVVHVVKTVHADGVTDLVDAKAVGGDVKDMPKGYYYSPQFIGTVLAQCVASICAYLGWVLPANTLSLINEDIGPSANLNWVATAWTLGSAVGFLLVGRISDIFGRKWMVMGTQVLCLIGMIMGATAKSINVLIGAELLNGLSAAAQLSFGIVLGEIVPNSARGPIVTIVFLSSLPFAVFGPVIARSFILQTAAGWRWSFYLGIIFDIIALALYAFFYHPPRYSQLHVHGKTVWEQFKALDFGGIFLFCAGMALFLIGLSWGGTAYPWASAHVVSTIIGWQSSVVGGGVLLGQCMSGFAISYVPKVKIQTIIAGVLAAVFVGALASIDVTRHAATIALGVLGCVAIGYVDNISFPGVTLVWEPQDIGLATGVMGSIRAVGGAVAQALYVSILTNKVAHYMPEYISPAAVSAGLPESSLPALFTAIAAGTGNFSSVPGFNAAVGAAVGEQLKHAYRDSFRIVFYTTIPFSVLLIIGACFVPNMEKYLSGNVAKRLQKMGSKDGEAKVRVIR</sequence>
<evidence type="ECO:0000256" key="4">
    <source>
        <dbReference type="ARBA" id="ARBA00022989"/>
    </source>
</evidence>
<dbReference type="GO" id="GO:0005886">
    <property type="term" value="C:plasma membrane"/>
    <property type="evidence" value="ECO:0007669"/>
    <property type="project" value="TreeGrafter"/>
</dbReference>
<evidence type="ECO:0000256" key="1">
    <source>
        <dbReference type="ARBA" id="ARBA00004141"/>
    </source>
</evidence>
<evidence type="ECO:0000313" key="8">
    <source>
        <dbReference type="EMBL" id="KAF2100380.1"/>
    </source>
</evidence>
<accession>A0A9P4IJH1</accession>
<dbReference type="InterPro" id="IPR005829">
    <property type="entry name" value="Sugar_transporter_CS"/>
</dbReference>
<dbReference type="Proteomes" id="UP000799772">
    <property type="component" value="Unassembled WGS sequence"/>
</dbReference>
<feature type="transmembrane region" description="Helical" evidence="6">
    <location>
        <begin position="217"/>
        <end position="237"/>
    </location>
</feature>
<reference evidence="8" key="1">
    <citation type="journal article" date="2020" name="Stud. Mycol.">
        <title>101 Dothideomycetes genomes: a test case for predicting lifestyles and emergence of pathogens.</title>
        <authorList>
            <person name="Haridas S."/>
            <person name="Albert R."/>
            <person name="Binder M."/>
            <person name="Bloem J."/>
            <person name="Labutti K."/>
            <person name="Salamov A."/>
            <person name="Andreopoulos B."/>
            <person name="Baker S."/>
            <person name="Barry K."/>
            <person name="Bills G."/>
            <person name="Bluhm B."/>
            <person name="Cannon C."/>
            <person name="Castanera R."/>
            <person name="Culley D."/>
            <person name="Daum C."/>
            <person name="Ezra D."/>
            <person name="Gonzalez J."/>
            <person name="Henrissat B."/>
            <person name="Kuo A."/>
            <person name="Liang C."/>
            <person name="Lipzen A."/>
            <person name="Lutzoni F."/>
            <person name="Magnuson J."/>
            <person name="Mondo S."/>
            <person name="Nolan M."/>
            <person name="Ohm R."/>
            <person name="Pangilinan J."/>
            <person name="Park H.-J."/>
            <person name="Ramirez L."/>
            <person name="Alfaro M."/>
            <person name="Sun H."/>
            <person name="Tritt A."/>
            <person name="Yoshinaga Y."/>
            <person name="Zwiers L.-H."/>
            <person name="Turgeon B."/>
            <person name="Goodwin S."/>
            <person name="Spatafora J."/>
            <person name="Crous P."/>
            <person name="Grigoriev I."/>
        </authorList>
    </citation>
    <scope>NUCLEOTIDE SEQUENCE</scope>
    <source>
        <strain evidence="8">CBS 133067</strain>
    </source>
</reference>
<feature type="transmembrane region" description="Helical" evidence="6">
    <location>
        <begin position="185"/>
        <end position="205"/>
    </location>
</feature>
<feature type="transmembrane region" description="Helical" evidence="6">
    <location>
        <begin position="128"/>
        <end position="146"/>
    </location>
</feature>
<keyword evidence="9" id="KW-1185">Reference proteome</keyword>
<name>A0A9P4IJH1_9PEZI</name>
<dbReference type="InterPro" id="IPR010573">
    <property type="entry name" value="MFS_Str1/Tri12-like"/>
</dbReference>
<proteinExistence type="predicted"/>
<gene>
    <name evidence="8" type="ORF">NA57DRAFT_64965</name>
</gene>
<protein>
    <submittedName>
        <fullName evidence="8">Trichothecene efflux pump</fullName>
    </submittedName>
</protein>
<dbReference type="AlphaFoldDB" id="A0A9P4IJH1"/>
<evidence type="ECO:0000256" key="6">
    <source>
        <dbReference type="SAM" id="Phobius"/>
    </source>
</evidence>
<evidence type="ECO:0000256" key="3">
    <source>
        <dbReference type="ARBA" id="ARBA00022692"/>
    </source>
</evidence>
<dbReference type="PROSITE" id="PS00216">
    <property type="entry name" value="SUGAR_TRANSPORT_1"/>
    <property type="match status" value="1"/>
</dbReference>
<evidence type="ECO:0000259" key="7">
    <source>
        <dbReference type="PROSITE" id="PS50850"/>
    </source>
</evidence>
<dbReference type="PANTHER" id="PTHR23501:SF109">
    <property type="entry name" value="MAJOR FACILITATOR SUPERFAMILY (MFS) PROFILE DOMAIN-CONTAINING PROTEIN-RELATED"/>
    <property type="match status" value="1"/>
</dbReference>
<dbReference type="Pfam" id="PF06609">
    <property type="entry name" value="TRI12"/>
    <property type="match status" value="1"/>
</dbReference>
<feature type="transmembrane region" description="Helical" evidence="6">
    <location>
        <begin position="258"/>
        <end position="282"/>
    </location>
</feature>
<feature type="domain" description="Major facilitator superfamily (MFS) profile" evidence="7">
    <location>
        <begin position="63"/>
        <end position="503"/>
    </location>
</feature>
<feature type="transmembrane region" description="Helical" evidence="6">
    <location>
        <begin position="329"/>
        <end position="346"/>
    </location>
</feature>
<evidence type="ECO:0000256" key="5">
    <source>
        <dbReference type="ARBA" id="ARBA00023136"/>
    </source>
</evidence>
<evidence type="ECO:0000313" key="9">
    <source>
        <dbReference type="Proteomes" id="UP000799772"/>
    </source>
</evidence>
<keyword evidence="2" id="KW-0813">Transport</keyword>
<dbReference type="OrthoDB" id="4161376at2759"/>
<organism evidence="8 9">
    <name type="scientific">Rhizodiscina lignyota</name>
    <dbReference type="NCBI Taxonomy" id="1504668"/>
    <lineage>
        <taxon>Eukaryota</taxon>
        <taxon>Fungi</taxon>
        <taxon>Dikarya</taxon>
        <taxon>Ascomycota</taxon>
        <taxon>Pezizomycotina</taxon>
        <taxon>Dothideomycetes</taxon>
        <taxon>Pleosporomycetidae</taxon>
        <taxon>Aulographales</taxon>
        <taxon>Rhizodiscinaceae</taxon>
        <taxon>Rhizodiscina</taxon>
    </lineage>
</organism>
<feature type="transmembrane region" description="Helical" evidence="6">
    <location>
        <begin position="60"/>
        <end position="78"/>
    </location>
</feature>